<evidence type="ECO:0000256" key="2">
    <source>
        <dbReference type="ARBA" id="ARBA00022723"/>
    </source>
</evidence>
<name>G9ZKU2_9LACO</name>
<organism evidence="6 7">
    <name type="scientific">Lentilactobacillus parafarraginis F0439</name>
    <dbReference type="NCBI Taxonomy" id="797515"/>
    <lineage>
        <taxon>Bacteria</taxon>
        <taxon>Bacillati</taxon>
        <taxon>Bacillota</taxon>
        <taxon>Bacilli</taxon>
        <taxon>Lactobacillales</taxon>
        <taxon>Lactobacillaceae</taxon>
        <taxon>Lentilactobacillus</taxon>
    </lineage>
</organism>
<evidence type="ECO:0000256" key="1">
    <source>
        <dbReference type="ARBA" id="ARBA00001946"/>
    </source>
</evidence>
<keyword evidence="7" id="KW-1185">Reference proteome</keyword>
<evidence type="ECO:0000256" key="3">
    <source>
        <dbReference type="ARBA" id="ARBA00022801"/>
    </source>
</evidence>
<keyword evidence="2 5" id="KW-0479">Metal-binding</keyword>
<keyword evidence="4 5" id="KW-0460">Magnesium</keyword>
<evidence type="ECO:0000313" key="6">
    <source>
        <dbReference type="EMBL" id="EHM00701.1"/>
    </source>
</evidence>
<accession>G9ZKU2</accession>
<dbReference type="EMBL" id="AGEY01000021">
    <property type="protein sequence ID" value="EHM00701.1"/>
    <property type="molecule type" value="Genomic_DNA"/>
</dbReference>
<dbReference type="Proteomes" id="UP000004625">
    <property type="component" value="Unassembled WGS sequence"/>
</dbReference>
<dbReference type="Pfam" id="PF00459">
    <property type="entry name" value="Inositol_P"/>
    <property type="match status" value="1"/>
</dbReference>
<dbReference type="GO" id="GO:0006020">
    <property type="term" value="P:inositol metabolic process"/>
    <property type="evidence" value="ECO:0007669"/>
    <property type="project" value="TreeGrafter"/>
</dbReference>
<feature type="binding site" evidence="5">
    <location>
        <position position="215"/>
    </location>
    <ligand>
        <name>Mg(2+)</name>
        <dbReference type="ChEBI" id="CHEBI:18420"/>
        <label>1</label>
        <note>catalytic</note>
    </ligand>
</feature>
<dbReference type="CDD" id="cd01637">
    <property type="entry name" value="IMPase_like"/>
    <property type="match status" value="1"/>
</dbReference>
<dbReference type="FunFam" id="3.30.540.10:FF:000003">
    <property type="entry name" value="Inositol-1-monophosphatase"/>
    <property type="match status" value="1"/>
</dbReference>
<dbReference type="GO" id="GO:0007165">
    <property type="term" value="P:signal transduction"/>
    <property type="evidence" value="ECO:0007669"/>
    <property type="project" value="TreeGrafter"/>
</dbReference>
<comment type="cofactor">
    <cofactor evidence="1 5">
        <name>Mg(2+)</name>
        <dbReference type="ChEBI" id="CHEBI:18420"/>
    </cofactor>
</comment>
<dbReference type="InterPro" id="IPR000760">
    <property type="entry name" value="Inositol_monophosphatase-like"/>
</dbReference>
<reference evidence="6 7" key="1">
    <citation type="submission" date="2011-09" db="EMBL/GenBank/DDBJ databases">
        <authorList>
            <person name="Weinstock G."/>
            <person name="Sodergren E."/>
            <person name="Clifton S."/>
            <person name="Fulton L."/>
            <person name="Fulton B."/>
            <person name="Courtney L."/>
            <person name="Fronick C."/>
            <person name="Harrison M."/>
            <person name="Strong C."/>
            <person name="Farmer C."/>
            <person name="Delahaunty K."/>
            <person name="Markovic C."/>
            <person name="Hall O."/>
            <person name="Minx P."/>
            <person name="Tomlinson C."/>
            <person name="Mitreva M."/>
            <person name="Hou S."/>
            <person name="Chen J."/>
            <person name="Wollam A."/>
            <person name="Pepin K.H."/>
            <person name="Johnson M."/>
            <person name="Bhonagiri V."/>
            <person name="Zhang X."/>
            <person name="Suruliraj S."/>
            <person name="Warren W."/>
            <person name="Chinwalla A."/>
            <person name="Mardis E.R."/>
            <person name="Wilson R.K."/>
        </authorList>
    </citation>
    <scope>NUCLEOTIDE SEQUENCE [LARGE SCALE GENOMIC DNA]</scope>
    <source>
        <strain evidence="6 7">F0439</strain>
    </source>
</reference>
<dbReference type="AlphaFoldDB" id="G9ZKU2"/>
<feature type="binding site" evidence="5">
    <location>
        <position position="95"/>
    </location>
    <ligand>
        <name>Mg(2+)</name>
        <dbReference type="ChEBI" id="CHEBI:18420"/>
        <label>1</label>
        <note>catalytic</note>
    </ligand>
</feature>
<dbReference type="SUPFAM" id="SSF56655">
    <property type="entry name" value="Carbohydrate phosphatase"/>
    <property type="match status" value="1"/>
</dbReference>
<sequence>MRRDMEVSELEQIDKVVKGWLRESRDNVLRKIDTRLTVNTKTSRRDLVTNIDKENEKFLVAKIREFEPEAKILGEEGFGDKIESTKGRVWIVDPIDGTMNFVKQRNHFAIMIALYQDGQGELGYVLDVIGNRLLSGGPQLGVFDNGVALAPVEDTPLANGLIGLSGPMVLNNDFNMVDIAEKSLGMRIYGSAGIDIISVLRGELVGYISYLKPWDFGAGKILAETVGLKMTTIDGQPLGMLSSTAVLLATRNAHRDILTIVNKD</sequence>
<protein>
    <submittedName>
        <fullName evidence="6">Inositol monophosphatase family protein</fullName>
    </submittedName>
</protein>
<dbReference type="HOGENOM" id="CLU_044118_6_2_9"/>
<proteinExistence type="predicted"/>
<dbReference type="GO" id="GO:0046872">
    <property type="term" value="F:metal ion binding"/>
    <property type="evidence" value="ECO:0007669"/>
    <property type="project" value="UniProtKB-KW"/>
</dbReference>
<dbReference type="GO" id="GO:0008934">
    <property type="term" value="F:inositol monophosphate 1-phosphatase activity"/>
    <property type="evidence" value="ECO:0007669"/>
    <property type="project" value="TreeGrafter"/>
</dbReference>
<keyword evidence="3" id="KW-0378">Hydrolase</keyword>
<dbReference type="PATRIC" id="fig|797515.3.peg.312"/>
<feature type="binding site" evidence="5">
    <location>
        <position position="96"/>
    </location>
    <ligand>
        <name>Mg(2+)</name>
        <dbReference type="ChEBI" id="CHEBI:18420"/>
        <label>1</label>
        <note>catalytic</note>
    </ligand>
</feature>
<dbReference type="STRING" id="797515.HMPREF9103_00340"/>
<dbReference type="InterPro" id="IPR020583">
    <property type="entry name" value="Inositol_monoP_metal-BS"/>
</dbReference>
<evidence type="ECO:0000313" key="7">
    <source>
        <dbReference type="Proteomes" id="UP000004625"/>
    </source>
</evidence>
<feature type="binding site" evidence="5">
    <location>
        <position position="75"/>
    </location>
    <ligand>
        <name>Mg(2+)</name>
        <dbReference type="ChEBI" id="CHEBI:18420"/>
        <label>1</label>
        <note>catalytic</note>
    </ligand>
</feature>
<dbReference type="eggNOG" id="COG0483">
    <property type="taxonomic scope" value="Bacteria"/>
</dbReference>
<evidence type="ECO:0000256" key="5">
    <source>
        <dbReference type="PIRSR" id="PIRSR600760-2"/>
    </source>
</evidence>
<dbReference type="Gene3D" id="3.30.540.10">
    <property type="entry name" value="Fructose-1,6-Bisphosphatase, subunit A, domain 1"/>
    <property type="match status" value="1"/>
</dbReference>
<dbReference type="PROSITE" id="PS00629">
    <property type="entry name" value="IMP_1"/>
    <property type="match status" value="1"/>
</dbReference>
<dbReference type="Gene3D" id="3.40.190.80">
    <property type="match status" value="1"/>
</dbReference>
<dbReference type="PRINTS" id="PR00377">
    <property type="entry name" value="IMPHPHTASES"/>
</dbReference>
<dbReference type="PANTHER" id="PTHR20854">
    <property type="entry name" value="INOSITOL MONOPHOSPHATASE"/>
    <property type="match status" value="1"/>
</dbReference>
<gene>
    <name evidence="6" type="ORF">HMPREF9103_00340</name>
</gene>
<dbReference type="PANTHER" id="PTHR20854:SF4">
    <property type="entry name" value="INOSITOL-1-MONOPHOSPHATASE-RELATED"/>
    <property type="match status" value="1"/>
</dbReference>
<comment type="caution">
    <text evidence="6">The sequence shown here is derived from an EMBL/GenBank/DDBJ whole genome shotgun (WGS) entry which is preliminary data.</text>
</comment>
<evidence type="ECO:0000256" key="4">
    <source>
        <dbReference type="ARBA" id="ARBA00022842"/>
    </source>
</evidence>
<feature type="binding site" evidence="5">
    <location>
        <position position="93"/>
    </location>
    <ligand>
        <name>Mg(2+)</name>
        <dbReference type="ChEBI" id="CHEBI:18420"/>
        <label>2</label>
    </ligand>
</feature>